<reference evidence="2 3" key="1">
    <citation type="journal article" date="2024" name="IMA Fungus">
        <title>Apiospora arundinis, a panoply of carbohydrate-active enzymes and secondary metabolites.</title>
        <authorList>
            <person name="Sorensen T."/>
            <person name="Petersen C."/>
            <person name="Muurmann A.T."/>
            <person name="Christiansen J.V."/>
            <person name="Brundto M.L."/>
            <person name="Overgaard C.K."/>
            <person name="Boysen A.T."/>
            <person name="Wollenberg R.D."/>
            <person name="Larsen T.O."/>
            <person name="Sorensen J.L."/>
            <person name="Nielsen K.L."/>
            <person name="Sondergaard T.E."/>
        </authorList>
    </citation>
    <scope>NUCLEOTIDE SEQUENCE [LARGE SCALE GENOMIC DNA]</scope>
    <source>
        <strain evidence="2 3">AAU 773</strain>
    </source>
</reference>
<name>A0ABR2I9A5_9PEZI</name>
<gene>
    <name evidence="2" type="ORF">PGQ11_009709</name>
</gene>
<evidence type="ECO:0000313" key="3">
    <source>
        <dbReference type="Proteomes" id="UP001390339"/>
    </source>
</evidence>
<feature type="chain" id="PRO_5047209311" evidence="1">
    <location>
        <begin position="17"/>
        <end position="81"/>
    </location>
</feature>
<protein>
    <submittedName>
        <fullName evidence="2">Uncharacterized protein</fullName>
    </submittedName>
</protein>
<dbReference type="Proteomes" id="UP001390339">
    <property type="component" value="Unassembled WGS sequence"/>
</dbReference>
<comment type="caution">
    <text evidence="2">The sequence shown here is derived from an EMBL/GenBank/DDBJ whole genome shotgun (WGS) entry which is preliminary data.</text>
</comment>
<keyword evidence="3" id="KW-1185">Reference proteome</keyword>
<feature type="signal peptide" evidence="1">
    <location>
        <begin position="1"/>
        <end position="16"/>
    </location>
</feature>
<evidence type="ECO:0000256" key="1">
    <source>
        <dbReference type="SAM" id="SignalP"/>
    </source>
</evidence>
<sequence length="81" mass="8614">MKISSLLIVLPVYAAAAPTLSCKTSFIDIPVDDPIEISNRTCTPLLNCTAVGAQPVIRDDISDPLAREVTAPICRNACKCV</sequence>
<accession>A0ABR2I9A5</accession>
<keyword evidence="1" id="KW-0732">Signal</keyword>
<dbReference type="EMBL" id="JAPCWZ010000006">
    <property type="protein sequence ID" value="KAK8858975.1"/>
    <property type="molecule type" value="Genomic_DNA"/>
</dbReference>
<organism evidence="2 3">
    <name type="scientific">Apiospora arundinis</name>
    <dbReference type="NCBI Taxonomy" id="335852"/>
    <lineage>
        <taxon>Eukaryota</taxon>
        <taxon>Fungi</taxon>
        <taxon>Dikarya</taxon>
        <taxon>Ascomycota</taxon>
        <taxon>Pezizomycotina</taxon>
        <taxon>Sordariomycetes</taxon>
        <taxon>Xylariomycetidae</taxon>
        <taxon>Amphisphaeriales</taxon>
        <taxon>Apiosporaceae</taxon>
        <taxon>Apiospora</taxon>
    </lineage>
</organism>
<proteinExistence type="predicted"/>
<evidence type="ECO:0000313" key="2">
    <source>
        <dbReference type="EMBL" id="KAK8858975.1"/>
    </source>
</evidence>